<feature type="region of interest" description="Disordered" evidence="2">
    <location>
        <begin position="162"/>
        <end position="185"/>
    </location>
</feature>
<dbReference type="GO" id="GO:0003729">
    <property type="term" value="F:mRNA binding"/>
    <property type="evidence" value="ECO:0007669"/>
    <property type="project" value="TreeGrafter"/>
</dbReference>
<dbReference type="EMBL" id="HBHJ01005077">
    <property type="protein sequence ID" value="CAD9667707.1"/>
    <property type="molecule type" value="Transcribed_RNA"/>
</dbReference>
<gene>
    <name evidence="4" type="ORF">RMAR1173_LOCUS3317</name>
</gene>
<feature type="domain" description="SUI1" evidence="3">
    <location>
        <begin position="187"/>
        <end position="259"/>
    </location>
</feature>
<dbReference type="Pfam" id="PF01253">
    <property type="entry name" value="SUI1"/>
    <property type="match status" value="1"/>
</dbReference>
<comment type="similarity">
    <text evidence="1">Belongs to the DENR family.</text>
</comment>
<evidence type="ECO:0000256" key="1">
    <source>
        <dbReference type="ARBA" id="ARBA00007514"/>
    </source>
</evidence>
<sequence>MARMLKARLTAFYFHYDKTKVPQVDTFLAKYAGKEEALFRALVQKYGPEPNLEDEEEEGTSRQGADGPDGENEEEEEEDEGGLHPPTVAPGRGGDGEAADEAIEMDGSFRRVLYCSICGLPPDYCEFGPDVEKCRPWLEQHAPWALLGDALVEDMADMELGDKKKKKSKRGGQGRKKALVDESKQRVTVSRSSRGGKKVVTHLVGLEFFPGLKLKETAKTLGKRFACSTSVKDTPTGEKDIQIQGDVLYDIKDVLGQLCGISADKIALNEDSGKKKKREPKAPPPQPGAAGSSAPAARFDEDGED</sequence>
<dbReference type="CDD" id="cd11607">
    <property type="entry name" value="DENR_C"/>
    <property type="match status" value="1"/>
</dbReference>
<feature type="compositionally biased region" description="Low complexity" evidence="2">
    <location>
        <begin position="288"/>
        <end position="297"/>
    </location>
</feature>
<dbReference type="InterPro" id="IPR001950">
    <property type="entry name" value="SUI1"/>
</dbReference>
<dbReference type="SUPFAM" id="SSF55159">
    <property type="entry name" value="eIF1-like"/>
    <property type="match status" value="1"/>
</dbReference>
<evidence type="ECO:0000313" key="4">
    <source>
        <dbReference type="EMBL" id="CAD9667707.1"/>
    </source>
</evidence>
<dbReference type="PROSITE" id="PS50296">
    <property type="entry name" value="SUI1"/>
    <property type="match status" value="1"/>
</dbReference>
<proteinExistence type="inferred from homology"/>
<dbReference type="PANTHER" id="PTHR12789:SF0">
    <property type="entry name" value="DENSITY-REGULATED PROTEIN"/>
    <property type="match status" value="1"/>
</dbReference>
<dbReference type="GO" id="GO:0002188">
    <property type="term" value="P:translation reinitiation"/>
    <property type="evidence" value="ECO:0007669"/>
    <property type="project" value="TreeGrafter"/>
</dbReference>
<feature type="compositionally biased region" description="Basic residues" evidence="2">
    <location>
        <begin position="163"/>
        <end position="177"/>
    </location>
</feature>
<feature type="compositionally biased region" description="Acidic residues" evidence="2">
    <location>
        <begin position="68"/>
        <end position="80"/>
    </location>
</feature>
<evidence type="ECO:0000259" key="3">
    <source>
        <dbReference type="PROSITE" id="PS50296"/>
    </source>
</evidence>
<feature type="region of interest" description="Disordered" evidence="2">
    <location>
        <begin position="269"/>
        <end position="305"/>
    </location>
</feature>
<dbReference type="Pfam" id="PF21023">
    <property type="entry name" value="DENR_N"/>
    <property type="match status" value="1"/>
</dbReference>
<protein>
    <recommendedName>
        <fullName evidence="3">SUI1 domain-containing protein</fullName>
    </recommendedName>
</protein>
<dbReference type="AlphaFoldDB" id="A0A7S2RD20"/>
<dbReference type="Gene3D" id="3.30.780.10">
    <property type="entry name" value="SUI1-like domain"/>
    <property type="match status" value="1"/>
</dbReference>
<dbReference type="GO" id="GO:0001731">
    <property type="term" value="P:formation of translation preinitiation complex"/>
    <property type="evidence" value="ECO:0007669"/>
    <property type="project" value="TreeGrafter"/>
</dbReference>
<dbReference type="InterPro" id="IPR046447">
    <property type="entry name" value="DENR_C"/>
</dbReference>
<name>A0A7S2RD20_9STRA</name>
<accession>A0A7S2RD20</accession>
<dbReference type="PANTHER" id="PTHR12789">
    <property type="entry name" value="DENSITY-REGULATED PROTEIN HOMOLOG"/>
    <property type="match status" value="1"/>
</dbReference>
<feature type="region of interest" description="Disordered" evidence="2">
    <location>
        <begin position="47"/>
        <end position="99"/>
    </location>
</feature>
<dbReference type="InterPro" id="IPR036877">
    <property type="entry name" value="SUI1_dom_sf"/>
</dbReference>
<dbReference type="InterPro" id="IPR048517">
    <property type="entry name" value="DENR_N"/>
</dbReference>
<reference evidence="4" key="1">
    <citation type="submission" date="2021-01" db="EMBL/GenBank/DDBJ databases">
        <authorList>
            <person name="Corre E."/>
            <person name="Pelletier E."/>
            <person name="Niang G."/>
            <person name="Scheremetjew M."/>
            <person name="Finn R."/>
            <person name="Kale V."/>
            <person name="Holt S."/>
            <person name="Cochrane G."/>
            <person name="Meng A."/>
            <person name="Brown T."/>
            <person name="Cohen L."/>
        </authorList>
    </citation>
    <scope>NUCLEOTIDE SEQUENCE</scope>
    <source>
        <strain evidence="4">CCMP1243</strain>
    </source>
</reference>
<organism evidence="4">
    <name type="scientific">Rhizochromulina marina</name>
    <dbReference type="NCBI Taxonomy" id="1034831"/>
    <lineage>
        <taxon>Eukaryota</taxon>
        <taxon>Sar</taxon>
        <taxon>Stramenopiles</taxon>
        <taxon>Ochrophyta</taxon>
        <taxon>Dictyochophyceae</taxon>
        <taxon>Rhizochromulinales</taxon>
        <taxon>Rhizochromulina</taxon>
    </lineage>
</organism>
<evidence type="ECO:0000256" key="2">
    <source>
        <dbReference type="SAM" id="MobiDB-lite"/>
    </source>
</evidence>
<dbReference type="InterPro" id="IPR050318">
    <property type="entry name" value="DENR/SUI1_TIF"/>
</dbReference>
<dbReference type="GO" id="GO:0003743">
    <property type="term" value="F:translation initiation factor activity"/>
    <property type="evidence" value="ECO:0007669"/>
    <property type="project" value="InterPro"/>
</dbReference>